<organism evidence="1 2">
    <name type="scientific">Gardnerella vaginalis</name>
    <dbReference type="NCBI Taxonomy" id="2702"/>
    <lineage>
        <taxon>Bacteria</taxon>
        <taxon>Bacillati</taxon>
        <taxon>Actinomycetota</taxon>
        <taxon>Actinomycetes</taxon>
        <taxon>Bifidobacteriales</taxon>
        <taxon>Bifidobacteriaceae</taxon>
        <taxon>Gardnerella</taxon>
    </lineage>
</organism>
<gene>
    <name evidence="1" type="ORF">HMPREF3230_00748</name>
</gene>
<reference evidence="2" key="1">
    <citation type="submission" date="2016-02" db="EMBL/GenBank/DDBJ databases">
        <authorList>
            <person name="Mitreva M."/>
            <person name="Pepin K.H."/>
            <person name="Mihindukulasuriya K.A."/>
            <person name="Fulton R."/>
            <person name="Fronick C."/>
            <person name="O'Laughlin M."/>
            <person name="Miner T."/>
            <person name="Herter B."/>
            <person name="Rosa B.A."/>
            <person name="Cordes M."/>
            <person name="Tomlinson C."/>
            <person name="Wollam A."/>
            <person name="Palsikar V.B."/>
            <person name="Mardis E.R."/>
            <person name="Wilson R.K."/>
        </authorList>
    </citation>
    <scope>NUCLEOTIDE SEQUENCE [LARGE SCALE GENOMIC DNA]</scope>
    <source>
        <strain evidence="2">CMW7778B</strain>
    </source>
</reference>
<comment type="caution">
    <text evidence="1">The sequence shown here is derived from an EMBL/GenBank/DDBJ whole genome shotgun (WGS) entry which is preliminary data.</text>
</comment>
<sequence length="43" mass="4524">MKKAQHEVAIVNIAVIKDIAAIDGLTENSTTLITKGVTTEANT</sequence>
<evidence type="ECO:0000313" key="1">
    <source>
        <dbReference type="EMBL" id="KXI17124.1"/>
    </source>
</evidence>
<name>A0A135Z664_GARVA</name>
<protein>
    <submittedName>
        <fullName evidence="1">Uncharacterized protein</fullName>
    </submittedName>
</protein>
<accession>A0A135Z664</accession>
<proteinExistence type="predicted"/>
<dbReference type="AlphaFoldDB" id="A0A135Z664"/>
<dbReference type="EMBL" id="LSRC01000032">
    <property type="protein sequence ID" value="KXI17124.1"/>
    <property type="molecule type" value="Genomic_DNA"/>
</dbReference>
<evidence type="ECO:0000313" key="2">
    <source>
        <dbReference type="Proteomes" id="UP000070505"/>
    </source>
</evidence>
<dbReference type="Proteomes" id="UP000070505">
    <property type="component" value="Unassembled WGS sequence"/>
</dbReference>